<dbReference type="RefSeq" id="WP_310470172.1">
    <property type="nucleotide sequence ID" value="NZ_CP136522.1"/>
</dbReference>
<dbReference type="Proteomes" id="UP001529491">
    <property type="component" value="Chromosome"/>
</dbReference>
<keyword evidence="1" id="KW-0812">Transmembrane</keyword>
<keyword evidence="3" id="KW-1185">Reference proteome</keyword>
<evidence type="ECO:0000256" key="1">
    <source>
        <dbReference type="SAM" id="Phobius"/>
    </source>
</evidence>
<evidence type="ECO:0000313" key="2">
    <source>
        <dbReference type="EMBL" id="WOT05911.1"/>
    </source>
</evidence>
<name>A0ABZ0K0H7_9GAMM</name>
<reference evidence="2 3" key="1">
    <citation type="submission" date="2023-10" db="EMBL/GenBank/DDBJ databases">
        <title>Complete genome sequence of Shewanella sp. DAU334.</title>
        <authorList>
            <person name="Lee Y.-S."/>
            <person name="Jeong H.-R."/>
            <person name="Hwang E.-J."/>
            <person name="Choi Y.-L."/>
            <person name="Kim G.-D."/>
        </authorList>
    </citation>
    <scope>NUCLEOTIDE SEQUENCE [LARGE SCALE GENOMIC DNA]</scope>
    <source>
        <strain evidence="2 3">DAU334</strain>
    </source>
</reference>
<feature type="transmembrane region" description="Helical" evidence="1">
    <location>
        <begin position="6"/>
        <end position="30"/>
    </location>
</feature>
<sequence>MQCVINIGVINAALLLICYSLSAIAGQVVVRKSSEPFDAFAVRNQVLADFEWQASLQLQDQINILQALPLGCLPMMTPYPYFNCHGHFYRPLVHEEKQLYIQIDQPAVTKLEK</sequence>
<keyword evidence="1" id="KW-0472">Membrane</keyword>
<proteinExistence type="predicted"/>
<evidence type="ECO:0000313" key="3">
    <source>
        <dbReference type="Proteomes" id="UP001529491"/>
    </source>
</evidence>
<protein>
    <submittedName>
        <fullName evidence="2">Uncharacterized protein</fullName>
    </submittedName>
</protein>
<gene>
    <name evidence="2" type="ORF">RGE70_03525</name>
</gene>
<organism evidence="2 3">
    <name type="scientific">Shewanella youngdeokensis</name>
    <dbReference type="NCBI Taxonomy" id="2999068"/>
    <lineage>
        <taxon>Bacteria</taxon>
        <taxon>Pseudomonadati</taxon>
        <taxon>Pseudomonadota</taxon>
        <taxon>Gammaproteobacteria</taxon>
        <taxon>Alteromonadales</taxon>
        <taxon>Shewanellaceae</taxon>
        <taxon>Shewanella</taxon>
    </lineage>
</organism>
<accession>A0ABZ0K0H7</accession>
<keyword evidence="1" id="KW-1133">Transmembrane helix</keyword>
<dbReference type="EMBL" id="CP136522">
    <property type="protein sequence ID" value="WOT05911.1"/>
    <property type="molecule type" value="Genomic_DNA"/>
</dbReference>